<sequence length="54" mass="6012">MASNTQDPAGSCPEEPANRINIQQFFWEFMDDPVEAQIEAKFQSQVEAQLGVPA</sequence>
<dbReference type="Proteomes" id="UP000604825">
    <property type="component" value="Unassembled WGS sequence"/>
</dbReference>
<accession>A0A811PP97</accession>
<reference evidence="1" key="1">
    <citation type="submission" date="2020-10" db="EMBL/GenBank/DDBJ databases">
        <authorList>
            <person name="Han B."/>
            <person name="Lu T."/>
            <person name="Zhao Q."/>
            <person name="Huang X."/>
            <person name="Zhao Y."/>
        </authorList>
    </citation>
    <scope>NUCLEOTIDE SEQUENCE</scope>
</reference>
<name>A0A811PP97_9POAL</name>
<dbReference type="EMBL" id="CAJGYO010000007">
    <property type="protein sequence ID" value="CAD6245660.1"/>
    <property type="molecule type" value="Genomic_DNA"/>
</dbReference>
<comment type="caution">
    <text evidence="1">The sequence shown here is derived from an EMBL/GenBank/DDBJ whole genome shotgun (WGS) entry which is preliminary data.</text>
</comment>
<keyword evidence="2" id="KW-1185">Reference proteome</keyword>
<evidence type="ECO:0000313" key="1">
    <source>
        <dbReference type="EMBL" id="CAD6245660.1"/>
    </source>
</evidence>
<organism evidence="1 2">
    <name type="scientific">Miscanthus lutarioriparius</name>
    <dbReference type="NCBI Taxonomy" id="422564"/>
    <lineage>
        <taxon>Eukaryota</taxon>
        <taxon>Viridiplantae</taxon>
        <taxon>Streptophyta</taxon>
        <taxon>Embryophyta</taxon>
        <taxon>Tracheophyta</taxon>
        <taxon>Spermatophyta</taxon>
        <taxon>Magnoliopsida</taxon>
        <taxon>Liliopsida</taxon>
        <taxon>Poales</taxon>
        <taxon>Poaceae</taxon>
        <taxon>PACMAD clade</taxon>
        <taxon>Panicoideae</taxon>
        <taxon>Andropogonodae</taxon>
        <taxon>Andropogoneae</taxon>
        <taxon>Saccharinae</taxon>
        <taxon>Miscanthus</taxon>
    </lineage>
</organism>
<protein>
    <submittedName>
        <fullName evidence="1">Uncharacterized protein</fullName>
    </submittedName>
</protein>
<gene>
    <name evidence="1" type="ORF">NCGR_LOCUS29956</name>
</gene>
<evidence type="ECO:0000313" key="2">
    <source>
        <dbReference type="Proteomes" id="UP000604825"/>
    </source>
</evidence>
<proteinExistence type="predicted"/>
<dbReference type="AlphaFoldDB" id="A0A811PP97"/>